<dbReference type="Proteomes" id="UP001500457">
    <property type="component" value="Unassembled WGS sequence"/>
</dbReference>
<sequence length="63" mass="6809">MRLAVPGRVRVVETEVADRVARLLEAAVAHARAHARGAGLPAEIDLDRLVTRAEADVTGRRRA</sequence>
<evidence type="ECO:0000313" key="1">
    <source>
        <dbReference type="EMBL" id="GAA4890145.1"/>
    </source>
</evidence>
<accession>A0ABP9F1F5</accession>
<evidence type="ECO:0000313" key="2">
    <source>
        <dbReference type="Proteomes" id="UP001500457"/>
    </source>
</evidence>
<gene>
    <name evidence="1" type="ORF">GCM10023203_49420</name>
</gene>
<name>A0ABP9F1F5_9PSEU</name>
<proteinExistence type="predicted"/>
<reference evidence="2" key="1">
    <citation type="journal article" date="2019" name="Int. J. Syst. Evol. Microbiol.">
        <title>The Global Catalogue of Microorganisms (GCM) 10K type strain sequencing project: providing services to taxonomists for standard genome sequencing and annotation.</title>
        <authorList>
            <consortium name="The Broad Institute Genomics Platform"/>
            <consortium name="The Broad Institute Genome Sequencing Center for Infectious Disease"/>
            <person name="Wu L."/>
            <person name="Ma J."/>
        </authorList>
    </citation>
    <scope>NUCLEOTIDE SEQUENCE [LARGE SCALE GENOMIC DNA]</scope>
    <source>
        <strain evidence="2">JCM 17983</strain>
    </source>
</reference>
<dbReference type="EMBL" id="BAABHQ010000018">
    <property type="protein sequence ID" value="GAA4890145.1"/>
    <property type="molecule type" value="Genomic_DNA"/>
</dbReference>
<comment type="caution">
    <text evidence="1">The sequence shown here is derived from an EMBL/GenBank/DDBJ whole genome shotgun (WGS) entry which is preliminary data.</text>
</comment>
<keyword evidence="2" id="KW-1185">Reference proteome</keyword>
<protein>
    <submittedName>
        <fullName evidence="1">Uncharacterized protein</fullName>
    </submittedName>
</protein>
<organism evidence="1 2">
    <name type="scientific">Actinomycetospora straminea</name>
    <dbReference type="NCBI Taxonomy" id="663607"/>
    <lineage>
        <taxon>Bacteria</taxon>
        <taxon>Bacillati</taxon>
        <taxon>Actinomycetota</taxon>
        <taxon>Actinomycetes</taxon>
        <taxon>Pseudonocardiales</taxon>
        <taxon>Pseudonocardiaceae</taxon>
        <taxon>Actinomycetospora</taxon>
    </lineage>
</organism>